<proteinExistence type="predicted"/>
<dbReference type="EMBL" id="CAWUPB010000913">
    <property type="protein sequence ID" value="CAK7329818.1"/>
    <property type="molecule type" value="Genomic_DNA"/>
</dbReference>
<sequence>MRVLGVICAKNVGSVLLGGCILQYWKFRGVSTACRCPMCCSRVTKLTPEASLLNQQEEEVTKVMEQVQKYNRFFVGGVRGLVQSGQDLCWSGNSTLRARQSFKFKKFYVHGLE</sequence>
<organism evidence="1 2">
    <name type="scientific">Dovyalis caffra</name>
    <dbReference type="NCBI Taxonomy" id="77055"/>
    <lineage>
        <taxon>Eukaryota</taxon>
        <taxon>Viridiplantae</taxon>
        <taxon>Streptophyta</taxon>
        <taxon>Embryophyta</taxon>
        <taxon>Tracheophyta</taxon>
        <taxon>Spermatophyta</taxon>
        <taxon>Magnoliopsida</taxon>
        <taxon>eudicotyledons</taxon>
        <taxon>Gunneridae</taxon>
        <taxon>Pentapetalae</taxon>
        <taxon>rosids</taxon>
        <taxon>fabids</taxon>
        <taxon>Malpighiales</taxon>
        <taxon>Salicaceae</taxon>
        <taxon>Flacourtieae</taxon>
        <taxon>Dovyalis</taxon>
    </lineage>
</organism>
<protein>
    <submittedName>
        <fullName evidence="1">Uncharacterized protein</fullName>
    </submittedName>
</protein>
<dbReference type="PANTHER" id="PTHR22894:SF4">
    <property type="entry name" value="E3 UBIQUITIN-PROTEIN LIGASE RNF170-LIKE ISOFORM X1"/>
    <property type="match status" value="1"/>
</dbReference>
<evidence type="ECO:0000313" key="1">
    <source>
        <dbReference type="EMBL" id="CAK7329818.1"/>
    </source>
</evidence>
<evidence type="ECO:0000313" key="2">
    <source>
        <dbReference type="Proteomes" id="UP001314170"/>
    </source>
</evidence>
<dbReference type="Proteomes" id="UP001314170">
    <property type="component" value="Unassembled WGS sequence"/>
</dbReference>
<comment type="caution">
    <text evidence="1">The sequence shown here is derived from an EMBL/GenBank/DDBJ whole genome shotgun (WGS) entry which is preliminary data.</text>
</comment>
<dbReference type="AlphaFoldDB" id="A0AAV1R7C6"/>
<name>A0AAV1R7C6_9ROSI</name>
<dbReference type="PANTHER" id="PTHR22894">
    <property type="entry name" value="RING-TYPE DOMAIN-CONTAINING PROTEIN"/>
    <property type="match status" value="1"/>
</dbReference>
<accession>A0AAV1R7C6</accession>
<reference evidence="1 2" key="1">
    <citation type="submission" date="2024-01" db="EMBL/GenBank/DDBJ databases">
        <authorList>
            <person name="Waweru B."/>
        </authorList>
    </citation>
    <scope>NUCLEOTIDE SEQUENCE [LARGE SCALE GENOMIC DNA]</scope>
</reference>
<dbReference type="GO" id="GO:0061630">
    <property type="term" value="F:ubiquitin protein ligase activity"/>
    <property type="evidence" value="ECO:0007669"/>
    <property type="project" value="InterPro"/>
</dbReference>
<dbReference type="InterPro" id="IPR038896">
    <property type="entry name" value="RNF170"/>
</dbReference>
<keyword evidence="2" id="KW-1185">Reference proteome</keyword>
<gene>
    <name evidence="1" type="ORF">DCAF_LOCUS7582</name>
</gene>